<proteinExistence type="predicted"/>
<sequence length="82" mass="9238">MIQQALLYSLDNPYARCGSNDKRDAVESEHEALFETVKRDDYPSLWPSKRCCILCENPHARCGLSVKRDAVSSLTEAVEGHI</sequence>
<name>A0AAD6GXX1_9EURO</name>
<dbReference type="Proteomes" id="UP001216150">
    <property type="component" value="Unassembled WGS sequence"/>
</dbReference>
<accession>A0AAD6GXX1</accession>
<comment type="caution">
    <text evidence="1">The sequence shown here is derived from an EMBL/GenBank/DDBJ whole genome shotgun (WGS) entry which is preliminary data.</text>
</comment>
<protein>
    <submittedName>
        <fullName evidence="1">Uncharacterized protein</fullName>
    </submittedName>
</protein>
<evidence type="ECO:0000313" key="2">
    <source>
        <dbReference type="Proteomes" id="UP001216150"/>
    </source>
</evidence>
<keyword evidence="2" id="KW-1185">Reference proteome</keyword>
<dbReference type="EMBL" id="JAQJAC010000002">
    <property type="protein sequence ID" value="KAJ5595707.1"/>
    <property type="molecule type" value="Genomic_DNA"/>
</dbReference>
<reference evidence="1 2" key="1">
    <citation type="journal article" date="2023" name="IMA Fungus">
        <title>Comparative genomic study of the Penicillium genus elucidates a diverse pangenome and 15 lateral gene transfer events.</title>
        <authorList>
            <person name="Petersen C."/>
            <person name="Sorensen T."/>
            <person name="Nielsen M.R."/>
            <person name="Sondergaard T.E."/>
            <person name="Sorensen J.L."/>
            <person name="Fitzpatrick D.A."/>
            <person name="Frisvad J.C."/>
            <person name="Nielsen K.L."/>
        </authorList>
    </citation>
    <scope>NUCLEOTIDE SEQUENCE [LARGE SCALE GENOMIC DNA]</scope>
    <source>
        <strain evidence="1 2">IBT 29057</strain>
    </source>
</reference>
<organism evidence="1 2">
    <name type="scientific">Penicillium hetheringtonii</name>
    <dbReference type="NCBI Taxonomy" id="911720"/>
    <lineage>
        <taxon>Eukaryota</taxon>
        <taxon>Fungi</taxon>
        <taxon>Dikarya</taxon>
        <taxon>Ascomycota</taxon>
        <taxon>Pezizomycotina</taxon>
        <taxon>Eurotiomycetes</taxon>
        <taxon>Eurotiomycetidae</taxon>
        <taxon>Eurotiales</taxon>
        <taxon>Aspergillaceae</taxon>
        <taxon>Penicillium</taxon>
    </lineage>
</organism>
<gene>
    <name evidence="1" type="ORF">N7450_002165</name>
</gene>
<dbReference type="AlphaFoldDB" id="A0AAD6GXX1"/>
<evidence type="ECO:0000313" key="1">
    <source>
        <dbReference type="EMBL" id="KAJ5595707.1"/>
    </source>
</evidence>